<proteinExistence type="predicted"/>
<dbReference type="HOGENOM" id="CLU_2061526_0_0_1"/>
<name>S8DST4_FOMSC</name>
<evidence type="ECO:0000313" key="1">
    <source>
        <dbReference type="EMBL" id="EPS94283.1"/>
    </source>
</evidence>
<dbReference type="EMBL" id="KE504238">
    <property type="protein sequence ID" value="EPS94283.1"/>
    <property type="molecule type" value="Genomic_DNA"/>
</dbReference>
<gene>
    <name evidence="1" type="ORF">FOMPIDRAFT_1055221</name>
</gene>
<protein>
    <submittedName>
        <fullName evidence="1">Uncharacterized protein</fullName>
    </submittedName>
</protein>
<reference evidence="1 2" key="1">
    <citation type="journal article" date="2012" name="Science">
        <title>The Paleozoic origin of enzymatic lignin decomposition reconstructed from 31 fungal genomes.</title>
        <authorList>
            <person name="Floudas D."/>
            <person name="Binder M."/>
            <person name="Riley R."/>
            <person name="Barry K."/>
            <person name="Blanchette R.A."/>
            <person name="Henrissat B."/>
            <person name="Martinez A.T."/>
            <person name="Otillar R."/>
            <person name="Spatafora J.W."/>
            <person name="Yadav J.S."/>
            <person name="Aerts A."/>
            <person name="Benoit I."/>
            <person name="Boyd A."/>
            <person name="Carlson A."/>
            <person name="Copeland A."/>
            <person name="Coutinho P.M."/>
            <person name="de Vries R.P."/>
            <person name="Ferreira P."/>
            <person name="Findley K."/>
            <person name="Foster B."/>
            <person name="Gaskell J."/>
            <person name="Glotzer D."/>
            <person name="Gorecki P."/>
            <person name="Heitman J."/>
            <person name="Hesse C."/>
            <person name="Hori C."/>
            <person name="Igarashi K."/>
            <person name="Jurgens J.A."/>
            <person name="Kallen N."/>
            <person name="Kersten P."/>
            <person name="Kohler A."/>
            <person name="Kuees U."/>
            <person name="Kumar T.K.A."/>
            <person name="Kuo A."/>
            <person name="LaButti K."/>
            <person name="Larrondo L.F."/>
            <person name="Lindquist E."/>
            <person name="Ling A."/>
            <person name="Lombard V."/>
            <person name="Lucas S."/>
            <person name="Lundell T."/>
            <person name="Martin R."/>
            <person name="McLaughlin D.J."/>
            <person name="Morgenstern I."/>
            <person name="Morin E."/>
            <person name="Murat C."/>
            <person name="Nagy L.G."/>
            <person name="Nolan M."/>
            <person name="Ohm R.A."/>
            <person name="Patyshakuliyeva A."/>
            <person name="Rokas A."/>
            <person name="Ruiz-Duenas F.J."/>
            <person name="Sabat G."/>
            <person name="Salamov A."/>
            <person name="Samejima M."/>
            <person name="Schmutz J."/>
            <person name="Slot J.C."/>
            <person name="St John F."/>
            <person name="Stenlid J."/>
            <person name="Sun H."/>
            <person name="Sun S."/>
            <person name="Syed K."/>
            <person name="Tsang A."/>
            <person name="Wiebenga A."/>
            <person name="Young D."/>
            <person name="Pisabarro A."/>
            <person name="Eastwood D.C."/>
            <person name="Martin F."/>
            <person name="Cullen D."/>
            <person name="Grigoriev I.V."/>
            <person name="Hibbett D.S."/>
        </authorList>
    </citation>
    <scope>NUCLEOTIDE SEQUENCE</scope>
    <source>
        <strain evidence="2">FP-58527</strain>
    </source>
</reference>
<dbReference type="OrthoDB" id="443318at2759"/>
<accession>S8DST4</accession>
<keyword evidence="2" id="KW-1185">Reference proteome</keyword>
<evidence type="ECO:0000313" key="2">
    <source>
        <dbReference type="Proteomes" id="UP000015241"/>
    </source>
</evidence>
<dbReference type="InParanoid" id="S8DST4"/>
<organism evidence="1 2">
    <name type="scientific">Fomitopsis schrenkii</name>
    <name type="common">Brown rot fungus</name>
    <dbReference type="NCBI Taxonomy" id="2126942"/>
    <lineage>
        <taxon>Eukaryota</taxon>
        <taxon>Fungi</taxon>
        <taxon>Dikarya</taxon>
        <taxon>Basidiomycota</taxon>
        <taxon>Agaricomycotina</taxon>
        <taxon>Agaricomycetes</taxon>
        <taxon>Polyporales</taxon>
        <taxon>Fomitopsis</taxon>
    </lineage>
</organism>
<dbReference type="AlphaFoldDB" id="S8DST4"/>
<dbReference type="Proteomes" id="UP000015241">
    <property type="component" value="Unassembled WGS sequence"/>
</dbReference>
<sequence>MGGSTGQTERLGPGLPNHVVLTCGTGTRGPSGGSGLGITSSYGAKSGCRSAKRIRRSPHYERGLAYYEVELSGHTVPVVPEKFSPALAAYEIMEYLLGFRKKAMFRLYKKVTRRRREED</sequence>